<comment type="caution">
    <text evidence="2">The sequence shown here is derived from an EMBL/GenBank/DDBJ whole genome shotgun (WGS) entry which is preliminary data.</text>
</comment>
<keyword evidence="1" id="KW-0732">Signal</keyword>
<name>A0ABS1BFF5_9MICO</name>
<evidence type="ECO:0000256" key="1">
    <source>
        <dbReference type="SAM" id="SignalP"/>
    </source>
</evidence>
<keyword evidence="3" id="KW-1185">Reference proteome</keyword>
<reference evidence="2 3" key="1">
    <citation type="submission" date="2020-12" db="EMBL/GenBank/DDBJ databases">
        <title>Brachybacterium sp. MASK1Z-5, whole genome shotgun sequence.</title>
        <authorList>
            <person name="Tuo L."/>
        </authorList>
    </citation>
    <scope>NUCLEOTIDE SEQUENCE [LARGE SCALE GENOMIC DNA]</scope>
    <source>
        <strain evidence="2 3">MASK1Z-5</strain>
    </source>
</reference>
<proteinExistence type="predicted"/>
<evidence type="ECO:0008006" key="4">
    <source>
        <dbReference type="Google" id="ProtNLM"/>
    </source>
</evidence>
<accession>A0ABS1BFF5</accession>
<feature type="signal peptide" evidence="1">
    <location>
        <begin position="1"/>
        <end position="34"/>
    </location>
</feature>
<feature type="chain" id="PRO_5045991258" description="Stress protein" evidence="1">
    <location>
        <begin position="35"/>
        <end position="165"/>
    </location>
</feature>
<sequence length="165" mass="17058">MNAFRSKTVKLLAGTAMTAAVLTCAALPAQAAQAAPAPNAGASAEVSAGADVSLDPVAIGNAIKDAVNNEDDRSGALRAALDVGYYNEANPDRLTVAVVNKDQDINVEGDIANAENIDIKDGNYVIYWFKGPGKITNNGDGGWLNWGAQGDVNRVDEHTMSINGG</sequence>
<dbReference type="Proteomes" id="UP000612352">
    <property type="component" value="Unassembled WGS sequence"/>
</dbReference>
<evidence type="ECO:0000313" key="3">
    <source>
        <dbReference type="Proteomes" id="UP000612352"/>
    </source>
</evidence>
<dbReference type="RefSeq" id="WP_200503800.1">
    <property type="nucleotide sequence ID" value="NZ_JAEDAJ010000015.1"/>
</dbReference>
<dbReference type="EMBL" id="JAEDAJ010000015">
    <property type="protein sequence ID" value="MBK0332907.1"/>
    <property type="molecule type" value="Genomic_DNA"/>
</dbReference>
<protein>
    <recommendedName>
        <fullName evidence="4">Stress protein</fullName>
    </recommendedName>
</protein>
<evidence type="ECO:0000313" key="2">
    <source>
        <dbReference type="EMBL" id="MBK0332907.1"/>
    </source>
</evidence>
<gene>
    <name evidence="2" type="ORF">I8D64_16005</name>
</gene>
<organism evidence="2 3">
    <name type="scientific">Brachybacterium halotolerans</name>
    <dbReference type="NCBI Taxonomy" id="2795215"/>
    <lineage>
        <taxon>Bacteria</taxon>
        <taxon>Bacillati</taxon>
        <taxon>Actinomycetota</taxon>
        <taxon>Actinomycetes</taxon>
        <taxon>Micrococcales</taxon>
        <taxon>Dermabacteraceae</taxon>
        <taxon>Brachybacterium</taxon>
    </lineage>
</organism>